<accession>A0ABV7WN45</accession>
<sequence>MTQHRPTGTAPTTAAPSSARTAAPVWPALAALALGGFGIGTTEFATMGVLPEMARDLGATVPEGGHLVSAYAVGVVVGAPTLAALGARLPRRMLLLALVSAVLVGNALSAVAPSFPALLVARFLSGLPHGAYFGIAAVVAASLVTPDRRARAVARVMLGLTVSNVVGVPLATVLGQQLGWRSTYAAVVLVSGLALVAISRCVPPVAALDGASPRRELGALRRPQVWLTLAVGSVGFGGFFAVYSYITPTLVEVAGFRTAAVPAALALFGVGMTVGTELGGRLADRSVMGTLFLGMTASALALAAFSVTVHTVVGAAVTVFVIGMTGSSTIPALQTRLMDVAGDAQSLAAAGNHAALNAGNALGAFLGGAVVAAGFGWTSPALVGAGLGVLGLGVLTVSYLLDRRAGGPAAPVATAPVTAPVDAPVDATPQGSAAPVG</sequence>
<dbReference type="PROSITE" id="PS50850">
    <property type="entry name" value="MFS"/>
    <property type="match status" value="1"/>
</dbReference>
<protein>
    <submittedName>
        <fullName evidence="8">MFS transporter</fullName>
    </submittedName>
</protein>
<evidence type="ECO:0000256" key="3">
    <source>
        <dbReference type="ARBA" id="ARBA00022692"/>
    </source>
</evidence>
<keyword evidence="4 6" id="KW-1133">Transmembrane helix</keyword>
<feature type="transmembrane region" description="Helical" evidence="6">
    <location>
        <begin position="156"/>
        <end position="178"/>
    </location>
</feature>
<dbReference type="InterPro" id="IPR050189">
    <property type="entry name" value="MFS_Efflux_Transporters"/>
</dbReference>
<feature type="transmembrane region" description="Helical" evidence="6">
    <location>
        <begin position="25"/>
        <end position="47"/>
    </location>
</feature>
<feature type="transmembrane region" description="Helical" evidence="6">
    <location>
        <begin position="287"/>
        <end position="307"/>
    </location>
</feature>
<dbReference type="Proteomes" id="UP001595685">
    <property type="component" value="Unassembled WGS sequence"/>
</dbReference>
<evidence type="ECO:0000256" key="6">
    <source>
        <dbReference type="SAM" id="Phobius"/>
    </source>
</evidence>
<keyword evidence="5 6" id="KW-0472">Membrane</keyword>
<dbReference type="InterPro" id="IPR036259">
    <property type="entry name" value="MFS_trans_sf"/>
</dbReference>
<organism evidence="8 9">
    <name type="scientific">Aquipuribacter hungaricus</name>
    <dbReference type="NCBI Taxonomy" id="545624"/>
    <lineage>
        <taxon>Bacteria</taxon>
        <taxon>Bacillati</taxon>
        <taxon>Actinomycetota</taxon>
        <taxon>Actinomycetes</taxon>
        <taxon>Micrococcales</taxon>
        <taxon>Intrasporangiaceae</taxon>
        <taxon>Aquipuribacter</taxon>
    </lineage>
</organism>
<comment type="caution">
    <text evidence="8">The sequence shown here is derived from an EMBL/GenBank/DDBJ whole genome shotgun (WGS) entry which is preliminary data.</text>
</comment>
<feature type="transmembrane region" description="Helical" evidence="6">
    <location>
        <begin position="313"/>
        <end position="333"/>
    </location>
</feature>
<feature type="transmembrane region" description="Helical" evidence="6">
    <location>
        <begin position="381"/>
        <end position="401"/>
    </location>
</feature>
<comment type="subcellular location">
    <subcellularLocation>
        <location evidence="1">Cell membrane</location>
        <topology evidence="1">Multi-pass membrane protein</topology>
    </subcellularLocation>
</comment>
<name>A0ABV7WN45_9MICO</name>
<evidence type="ECO:0000313" key="8">
    <source>
        <dbReference type="EMBL" id="MFC3689983.1"/>
    </source>
</evidence>
<dbReference type="CDD" id="cd17324">
    <property type="entry name" value="MFS_NepI_like"/>
    <property type="match status" value="1"/>
</dbReference>
<dbReference type="PANTHER" id="PTHR43124">
    <property type="entry name" value="PURINE EFFLUX PUMP PBUE"/>
    <property type="match status" value="1"/>
</dbReference>
<feature type="transmembrane region" description="Helical" evidence="6">
    <location>
        <begin position="354"/>
        <end position="375"/>
    </location>
</feature>
<gene>
    <name evidence="8" type="ORF">ACFOLH_16665</name>
</gene>
<dbReference type="SUPFAM" id="SSF103473">
    <property type="entry name" value="MFS general substrate transporter"/>
    <property type="match status" value="1"/>
</dbReference>
<feature type="transmembrane region" description="Helical" evidence="6">
    <location>
        <begin position="224"/>
        <end position="246"/>
    </location>
</feature>
<dbReference type="Gene3D" id="1.20.1250.20">
    <property type="entry name" value="MFS general substrate transporter like domains"/>
    <property type="match status" value="2"/>
</dbReference>
<dbReference type="RefSeq" id="WP_340292757.1">
    <property type="nucleotide sequence ID" value="NZ_JBBEOI010000082.1"/>
</dbReference>
<feature type="transmembrane region" description="Helical" evidence="6">
    <location>
        <begin position="127"/>
        <end position="144"/>
    </location>
</feature>
<feature type="transmembrane region" description="Helical" evidence="6">
    <location>
        <begin position="94"/>
        <end position="115"/>
    </location>
</feature>
<keyword evidence="2" id="KW-1003">Cell membrane</keyword>
<feature type="transmembrane region" description="Helical" evidence="6">
    <location>
        <begin position="67"/>
        <end position="87"/>
    </location>
</feature>
<evidence type="ECO:0000313" key="9">
    <source>
        <dbReference type="Proteomes" id="UP001595685"/>
    </source>
</evidence>
<keyword evidence="9" id="KW-1185">Reference proteome</keyword>
<feature type="domain" description="Major facilitator superfamily (MFS) profile" evidence="7">
    <location>
        <begin position="28"/>
        <end position="405"/>
    </location>
</feature>
<dbReference type="InterPro" id="IPR011701">
    <property type="entry name" value="MFS"/>
</dbReference>
<feature type="transmembrane region" description="Helical" evidence="6">
    <location>
        <begin position="184"/>
        <end position="203"/>
    </location>
</feature>
<reference evidence="9" key="1">
    <citation type="journal article" date="2019" name="Int. J. Syst. Evol. Microbiol.">
        <title>The Global Catalogue of Microorganisms (GCM) 10K type strain sequencing project: providing services to taxonomists for standard genome sequencing and annotation.</title>
        <authorList>
            <consortium name="The Broad Institute Genomics Platform"/>
            <consortium name="The Broad Institute Genome Sequencing Center for Infectious Disease"/>
            <person name="Wu L."/>
            <person name="Ma J."/>
        </authorList>
    </citation>
    <scope>NUCLEOTIDE SEQUENCE [LARGE SCALE GENOMIC DNA]</scope>
    <source>
        <strain evidence="9">NCAIM B.02333</strain>
    </source>
</reference>
<dbReference type="InterPro" id="IPR020846">
    <property type="entry name" value="MFS_dom"/>
</dbReference>
<evidence type="ECO:0000256" key="4">
    <source>
        <dbReference type="ARBA" id="ARBA00022989"/>
    </source>
</evidence>
<proteinExistence type="predicted"/>
<evidence type="ECO:0000256" key="2">
    <source>
        <dbReference type="ARBA" id="ARBA00022475"/>
    </source>
</evidence>
<evidence type="ECO:0000259" key="7">
    <source>
        <dbReference type="PROSITE" id="PS50850"/>
    </source>
</evidence>
<feature type="transmembrane region" description="Helical" evidence="6">
    <location>
        <begin position="258"/>
        <end position="275"/>
    </location>
</feature>
<keyword evidence="3 6" id="KW-0812">Transmembrane</keyword>
<evidence type="ECO:0000256" key="1">
    <source>
        <dbReference type="ARBA" id="ARBA00004651"/>
    </source>
</evidence>
<evidence type="ECO:0000256" key="5">
    <source>
        <dbReference type="ARBA" id="ARBA00023136"/>
    </source>
</evidence>
<dbReference type="Pfam" id="PF07690">
    <property type="entry name" value="MFS_1"/>
    <property type="match status" value="1"/>
</dbReference>
<dbReference type="EMBL" id="JBHRWW010000014">
    <property type="protein sequence ID" value="MFC3689983.1"/>
    <property type="molecule type" value="Genomic_DNA"/>
</dbReference>
<dbReference type="PANTHER" id="PTHR43124:SF3">
    <property type="entry name" value="CHLORAMPHENICOL EFFLUX PUMP RV0191"/>
    <property type="match status" value="1"/>
</dbReference>